<protein>
    <submittedName>
        <fullName evidence="1">DUF2284 domain-containing protein</fullName>
    </submittedName>
</protein>
<accession>A0A9D1ACD8</accession>
<gene>
    <name evidence="1" type="ORF">IAB31_08535</name>
</gene>
<reference evidence="1" key="1">
    <citation type="submission" date="2020-10" db="EMBL/GenBank/DDBJ databases">
        <authorList>
            <person name="Gilroy R."/>
        </authorList>
    </citation>
    <scope>NUCLEOTIDE SEQUENCE</scope>
    <source>
        <strain evidence="1">ChiSjej4B22-8148</strain>
    </source>
</reference>
<sequence length="190" mass="21980">MTEQKRRETLEESLKALPIVEYQWMDAEELEFSQKVRYICRTECPRYGKSWSCPPAVGSVEECRKRCLEFQELFVFSTVAEVMDLENMEEVLKSKTGHERIIRKIRDIFRPYFGEILALSGDSCYICEACTYPEGACRHPEEMLPCIEGYGIVVPALAEKAGITFMNEGNLVTWFGVLLLKEKKREEKNA</sequence>
<reference evidence="1" key="2">
    <citation type="journal article" date="2021" name="PeerJ">
        <title>Extensive microbial diversity within the chicken gut microbiome revealed by metagenomics and culture.</title>
        <authorList>
            <person name="Gilroy R."/>
            <person name="Ravi A."/>
            <person name="Getino M."/>
            <person name="Pursley I."/>
            <person name="Horton D.L."/>
            <person name="Alikhan N.F."/>
            <person name="Baker D."/>
            <person name="Gharbi K."/>
            <person name="Hall N."/>
            <person name="Watson M."/>
            <person name="Adriaenssens E.M."/>
            <person name="Foster-Nyarko E."/>
            <person name="Jarju S."/>
            <person name="Secka A."/>
            <person name="Antonio M."/>
            <person name="Oren A."/>
            <person name="Chaudhuri R.R."/>
            <person name="La Ragione R."/>
            <person name="Hildebrand F."/>
            <person name="Pallen M.J."/>
        </authorList>
    </citation>
    <scope>NUCLEOTIDE SEQUENCE</scope>
    <source>
        <strain evidence="1">ChiSjej4B22-8148</strain>
    </source>
</reference>
<dbReference type="Pfam" id="PF10050">
    <property type="entry name" value="DUF2284"/>
    <property type="match status" value="1"/>
</dbReference>
<dbReference type="EMBL" id="DVGK01000097">
    <property type="protein sequence ID" value="HIR13953.1"/>
    <property type="molecule type" value="Genomic_DNA"/>
</dbReference>
<evidence type="ECO:0000313" key="2">
    <source>
        <dbReference type="Proteomes" id="UP000886757"/>
    </source>
</evidence>
<dbReference type="AlphaFoldDB" id="A0A9D1ACD8"/>
<dbReference type="Proteomes" id="UP000886757">
    <property type="component" value="Unassembled WGS sequence"/>
</dbReference>
<name>A0A9D1ACD8_9FIRM</name>
<organism evidence="1 2">
    <name type="scientific">Candidatus Choladousia intestinavium</name>
    <dbReference type="NCBI Taxonomy" id="2840727"/>
    <lineage>
        <taxon>Bacteria</taxon>
        <taxon>Bacillati</taxon>
        <taxon>Bacillota</taxon>
        <taxon>Clostridia</taxon>
        <taxon>Lachnospirales</taxon>
        <taxon>Lachnospiraceae</taxon>
        <taxon>Lachnospiraceae incertae sedis</taxon>
        <taxon>Candidatus Choladousia</taxon>
    </lineage>
</organism>
<comment type="caution">
    <text evidence="1">The sequence shown here is derived from an EMBL/GenBank/DDBJ whole genome shotgun (WGS) entry which is preliminary data.</text>
</comment>
<evidence type="ECO:0000313" key="1">
    <source>
        <dbReference type="EMBL" id="HIR13953.1"/>
    </source>
</evidence>
<proteinExistence type="predicted"/>
<dbReference type="InterPro" id="IPR019271">
    <property type="entry name" value="DUF2284_metal-binding"/>
</dbReference>